<dbReference type="SUPFAM" id="SSF46955">
    <property type="entry name" value="Putative DNA-binding domain"/>
    <property type="match status" value="1"/>
</dbReference>
<evidence type="ECO:0000256" key="1">
    <source>
        <dbReference type="SAM" id="MobiDB-lite"/>
    </source>
</evidence>
<dbReference type="Proteomes" id="UP000290759">
    <property type="component" value="Unassembled WGS sequence"/>
</dbReference>
<keyword evidence="3" id="KW-0238">DNA-binding</keyword>
<dbReference type="RefSeq" id="WP_129227810.1">
    <property type="nucleotide sequence ID" value="NZ_QYBB01000017.1"/>
</dbReference>
<accession>A0A4Q2U7P1</accession>
<feature type="domain" description="Helix-turn-helix" evidence="2">
    <location>
        <begin position="21"/>
        <end position="71"/>
    </location>
</feature>
<dbReference type="GO" id="GO:0003677">
    <property type="term" value="F:DNA binding"/>
    <property type="evidence" value="ECO:0007669"/>
    <property type="project" value="UniProtKB-KW"/>
</dbReference>
<dbReference type="Pfam" id="PF12728">
    <property type="entry name" value="HTH_17"/>
    <property type="match status" value="1"/>
</dbReference>
<dbReference type="InterPro" id="IPR041657">
    <property type="entry name" value="HTH_17"/>
</dbReference>
<proteinExistence type="predicted"/>
<organism evidence="3 4">
    <name type="scientific">Lichenibacterium minor</name>
    <dbReference type="NCBI Taxonomy" id="2316528"/>
    <lineage>
        <taxon>Bacteria</taxon>
        <taxon>Pseudomonadati</taxon>
        <taxon>Pseudomonadota</taxon>
        <taxon>Alphaproteobacteria</taxon>
        <taxon>Hyphomicrobiales</taxon>
        <taxon>Lichenihabitantaceae</taxon>
        <taxon>Lichenibacterium</taxon>
    </lineage>
</organism>
<feature type="region of interest" description="Disordered" evidence="1">
    <location>
        <begin position="73"/>
        <end position="93"/>
    </location>
</feature>
<sequence>MEAPPVFHRTPTPHESAGGYFNTTKSADFLGLATRTLERHRLDGTGPVFMRLGRRILYHPDDLRAWAQQHRYRSTSEPSVTPTRVMQRSLRRA</sequence>
<dbReference type="EMBL" id="QYBB01000017">
    <property type="protein sequence ID" value="RYC31131.1"/>
    <property type="molecule type" value="Genomic_DNA"/>
</dbReference>
<dbReference type="InterPro" id="IPR009061">
    <property type="entry name" value="DNA-bd_dom_put_sf"/>
</dbReference>
<evidence type="ECO:0000313" key="4">
    <source>
        <dbReference type="Proteomes" id="UP000290759"/>
    </source>
</evidence>
<keyword evidence="4" id="KW-1185">Reference proteome</keyword>
<feature type="region of interest" description="Disordered" evidence="1">
    <location>
        <begin position="1"/>
        <end position="21"/>
    </location>
</feature>
<name>A0A4Q2U7P1_9HYPH</name>
<reference evidence="3 4" key="2">
    <citation type="submission" date="2019-02" db="EMBL/GenBank/DDBJ databases">
        <title>'Lichenibacterium ramalinii' gen. nov. sp. nov., 'Lichenibacterium minor' gen. nov. sp. nov.</title>
        <authorList>
            <person name="Pankratov T."/>
        </authorList>
    </citation>
    <scope>NUCLEOTIDE SEQUENCE [LARGE SCALE GENOMIC DNA]</scope>
    <source>
        <strain evidence="3 4">RmlP026</strain>
    </source>
</reference>
<feature type="compositionally biased region" description="Polar residues" evidence="1">
    <location>
        <begin position="75"/>
        <end position="86"/>
    </location>
</feature>
<dbReference type="OrthoDB" id="9806994at2"/>
<evidence type="ECO:0000313" key="3">
    <source>
        <dbReference type="EMBL" id="RYC31131.1"/>
    </source>
</evidence>
<evidence type="ECO:0000259" key="2">
    <source>
        <dbReference type="Pfam" id="PF12728"/>
    </source>
</evidence>
<dbReference type="AlphaFoldDB" id="A0A4Q2U7P1"/>
<comment type="caution">
    <text evidence="3">The sequence shown here is derived from an EMBL/GenBank/DDBJ whole genome shotgun (WGS) entry which is preliminary data.</text>
</comment>
<gene>
    <name evidence="3" type="ORF">D3273_15605</name>
</gene>
<reference evidence="3 4" key="1">
    <citation type="submission" date="2018-12" db="EMBL/GenBank/DDBJ databases">
        <authorList>
            <person name="Grouzdev D.S."/>
            <person name="Krutkina M.S."/>
        </authorList>
    </citation>
    <scope>NUCLEOTIDE SEQUENCE [LARGE SCALE GENOMIC DNA]</scope>
    <source>
        <strain evidence="3 4">RmlP026</strain>
    </source>
</reference>
<protein>
    <submittedName>
        <fullName evidence="3">DNA-binding protein</fullName>
    </submittedName>
</protein>